<evidence type="ECO:0000256" key="1">
    <source>
        <dbReference type="ARBA" id="ARBA00010574"/>
    </source>
</evidence>
<dbReference type="PANTHER" id="PTHR21043">
    <property type="entry name" value="IOJAP SUPERFAMILY ORTHOLOG"/>
    <property type="match status" value="1"/>
</dbReference>
<accession>A0A6J6EBC2</accession>
<dbReference type="PANTHER" id="PTHR21043:SF0">
    <property type="entry name" value="MITOCHONDRIAL ASSEMBLY OF RIBOSOMAL LARGE SUBUNIT PROTEIN 1"/>
    <property type="match status" value="1"/>
</dbReference>
<sequence>MPASTKSRHLAQLAAEAALDKLATDVTLIDVSSRFPLADMFVIASAANHRQVKAVCEGIEKALSAEGVKPLNREGQSDSHWILLDYEEIVVHVQLAEDRDYYSIERLWKDCPIEVVNG</sequence>
<dbReference type="InterPro" id="IPR004394">
    <property type="entry name" value="Iojap/RsfS/C7orf30"/>
</dbReference>
<evidence type="ECO:0000313" key="2">
    <source>
        <dbReference type="EMBL" id="CAB4573850.1"/>
    </source>
</evidence>
<dbReference type="InterPro" id="IPR043519">
    <property type="entry name" value="NT_sf"/>
</dbReference>
<comment type="similarity">
    <text evidence="1">Belongs to the Iojap/RsfS family.</text>
</comment>
<dbReference type="GO" id="GO:0017148">
    <property type="term" value="P:negative regulation of translation"/>
    <property type="evidence" value="ECO:0007669"/>
    <property type="project" value="TreeGrafter"/>
</dbReference>
<dbReference type="NCBIfam" id="TIGR00090">
    <property type="entry name" value="rsfS_iojap_ybeB"/>
    <property type="match status" value="1"/>
</dbReference>
<dbReference type="HAMAP" id="MF_01477">
    <property type="entry name" value="Iojap_RsfS"/>
    <property type="match status" value="1"/>
</dbReference>
<dbReference type="EMBL" id="CAEZTU010000011">
    <property type="protein sequence ID" value="CAB4573850.1"/>
    <property type="molecule type" value="Genomic_DNA"/>
</dbReference>
<dbReference type="GO" id="GO:0090071">
    <property type="term" value="P:negative regulation of ribosome biogenesis"/>
    <property type="evidence" value="ECO:0007669"/>
    <property type="project" value="TreeGrafter"/>
</dbReference>
<proteinExistence type="inferred from homology"/>
<dbReference type="Pfam" id="PF02410">
    <property type="entry name" value="RsfS"/>
    <property type="match status" value="1"/>
</dbReference>
<gene>
    <name evidence="2" type="ORF">UFOPK1740_00435</name>
</gene>
<protein>
    <submittedName>
        <fullName evidence="2">Unannotated protein</fullName>
    </submittedName>
</protein>
<dbReference type="AlphaFoldDB" id="A0A6J6EBC2"/>
<dbReference type="SUPFAM" id="SSF81301">
    <property type="entry name" value="Nucleotidyltransferase"/>
    <property type="match status" value="1"/>
</dbReference>
<dbReference type="Gene3D" id="3.30.460.10">
    <property type="entry name" value="Beta Polymerase, domain 2"/>
    <property type="match status" value="1"/>
</dbReference>
<name>A0A6J6EBC2_9ZZZZ</name>
<dbReference type="GO" id="GO:0043023">
    <property type="term" value="F:ribosomal large subunit binding"/>
    <property type="evidence" value="ECO:0007669"/>
    <property type="project" value="TreeGrafter"/>
</dbReference>
<organism evidence="2">
    <name type="scientific">freshwater metagenome</name>
    <dbReference type="NCBI Taxonomy" id="449393"/>
    <lineage>
        <taxon>unclassified sequences</taxon>
        <taxon>metagenomes</taxon>
        <taxon>ecological metagenomes</taxon>
    </lineage>
</organism>
<reference evidence="2" key="1">
    <citation type="submission" date="2020-05" db="EMBL/GenBank/DDBJ databases">
        <authorList>
            <person name="Chiriac C."/>
            <person name="Salcher M."/>
            <person name="Ghai R."/>
            <person name="Kavagutti S V."/>
        </authorList>
    </citation>
    <scope>NUCLEOTIDE SEQUENCE</scope>
</reference>